<protein>
    <submittedName>
        <fullName evidence="2">Uncharacterized protein</fullName>
    </submittedName>
</protein>
<feature type="compositionally biased region" description="Low complexity" evidence="1">
    <location>
        <begin position="179"/>
        <end position="190"/>
    </location>
</feature>
<feature type="compositionally biased region" description="Polar residues" evidence="1">
    <location>
        <begin position="221"/>
        <end position="231"/>
    </location>
</feature>
<comment type="caution">
    <text evidence="2">The sequence shown here is derived from an EMBL/GenBank/DDBJ whole genome shotgun (WGS) entry which is preliminary data.</text>
</comment>
<evidence type="ECO:0000313" key="3">
    <source>
        <dbReference type="Proteomes" id="UP001054902"/>
    </source>
</evidence>
<feature type="region of interest" description="Disordered" evidence="1">
    <location>
        <begin position="173"/>
        <end position="231"/>
    </location>
</feature>
<name>A0AAD3H2D0_9STRA</name>
<dbReference type="EMBL" id="BLLK01000023">
    <property type="protein sequence ID" value="GFH47761.1"/>
    <property type="molecule type" value="Genomic_DNA"/>
</dbReference>
<dbReference type="AlphaFoldDB" id="A0AAD3H2D0"/>
<sequence length="231" mass="24829">MQFKIVASTLFFSMAALNKGVDGIDFHTIRGVSVHKYEREALESFKERRGLKSIKLEASLVDEGADLDIDDTGAKGKIKLESSKSWSGSSSGNNYFEIDLDLKDLPEDCDNCYIEFHEGSSCDDIGDEIDIDEKIEFTTDSDGKIDQKLEFSSDNDIDDFECELVVVYAPAAESGSGSGSRRLGSHSESGSGSGSGSGSSDTKDSVACGQILPKGAESDDTICQSGSRRNV</sequence>
<gene>
    <name evidence="2" type="ORF">CTEN210_04236</name>
</gene>
<evidence type="ECO:0000313" key="2">
    <source>
        <dbReference type="EMBL" id="GFH47761.1"/>
    </source>
</evidence>
<evidence type="ECO:0000256" key="1">
    <source>
        <dbReference type="SAM" id="MobiDB-lite"/>
    </source>
</evidence>
<organism evidence="2 3">
    <name type="scientific">Chaetoceros tenuissimus</name>
    <dbReference type="NCBI Taxonomy" id="426638"/>
    <lineage>
        <taxon>Eukaryota</taxon>
        <taxon>Sar</taxon>
        <taxon>Stramenopiles</taxon>
        <taxon>Ochrophyta</taxon>
        <taxon>Bacillariophyta</taxon>
        <taxon>Coscinodiscophyceae</taxon>
        <taxon>Chaetocerotophycidae</taxon>
        <taxon>Chaetocerotales</taxon>
        <taxon>Chaetocerotaceae</taxon>
        <taxon>Chaetoceros</taxon>
    </lineage>
</organism>
<dbReference type="Proteomes" id="UP001054902">
    <property type="component" value="Unassembled WGS sequence"/>
</dbReference>
<reference evidence="2 3" key="1">
    <citation type="journal article" date="2021" name="Sci. Rep.">
        <title>The genome of the diatom Chaetoceros tenuissimus carries an ancient integrated fragment of an extant virus.</title>
        <authorList>
            <person name="Hongo Y."/>
            <person name="Kimura K."/>
            <person name="Takaki Y."/>
            <person name="Yoshida Y."/>
            <person name="Baba S."/>
            <person name="Kobayashi G."/>
            <person name="Nagasaki K."/>
            <person name="Hano T."/>
            <person name="Tomaru Y."/>
        </authorList>
    </citation>
    <scope>NUCLEOTIDE SEQUENCE [LARGE SCALE GENOMIC DNA]</scope>
    <source>
        <strain evidence="2 3">NIES-3715</strain>
    </source>
</reference>
<keyword evidence="3" id="KW-1185">Reference proteome</keyword>
<proteinExistence type="predicted"/>
<accession>A0AAD3H2D0</accession>